<evidence type="ECO:0000313" key="2">
    <source>
        <dbReference type="EMBL" id="TXG36895.1"/>
    </source>
</evidence>
<dbReference type="GO" id="GO:0005509">
    <property type="term" value="F:calcium ion binding"/>
    <property type="evidence" value="ECO:0007669"/>
    <property type="project" value="InterPro"/>
</dbReference>
<evidence type="ECO:0000256" key="1">
    <source>
        <dbReference type="SAM" id="SignalP"/>
    </source>
</evidence>
<keyword evidence="3" id="KW-1185">Reference proteome</keyword>
<dbReference type="Gene3D" id="4.10.1080.10">
    <property type="entry name" value="TSP type-3 repeat"/>
    <property type="match status" value="1"/>
</dbReference>
<feature type="chain" id="PRO_5022790637" evidence="1">
    <location>
        <begin position="25"/>
        <end position="458"/>
    </location>
</feature>
<dbReference type="RefSeq" id="WP_147767875.1">
    <property type="nucleotide sequence ID" value="NZ_VRKQ01000010.1"/>
</dbReference>
<dbReference type="PROSITE" id="PS51257">
    <property type="entry name" value="PROKAR_LIPOPROTEIN"/>
    <property type="match status" value="1"/>
</dbReference>
<dbReference type="AlphaFoldDB" id="A0A5C7GIF9"/>
<dbReference type="InterPro" id="IPR028974">
    <property type="entry name" value="TSP_type-3_rpt"/>
</dbReference>
<dbReference type="GO" id="GO:0005576">
    <property type="term" value="C:extracellular region"/>
    <property type="evidence" value="ECO:0007669"/>
    <property type="project" value="TreeGrafter"/>
</dbReference>
<dbReference type="InterPro" id="IPR027589">
    <property type="entry name" value="Choice_anch_B"/>
</dbReference>
<name>A0A5C7GIF9_9FLAO</name>
<proteinExistence type="predicted"/>
<dbReference type="SUPFAM" id="SSF103647">
    <property type="entry name" value="TSP type-3 repeat"/>
    <property type="match status" value="1"/>
</dbReference>
<dbReference type="EMBL" id="VRKQ01000010">
    <property type="protein sequence ID" value="TXG36895.1"/>
    <property type="molecule type" value="Genomic_DNA"/>
</dbReference>
<evidence type="ECO:0000313" key="3">
    <source>
        <dbReference type="Proteomes" id="UP000321080"/>
    </source>
</evidence>
<organism evidence="2 3">
    <name type="scientific">Seonamhaeicola maritimus</name>
    <dbReference type="NCBI Taxonomy" id="2591822"/>
    <lineage>
        <taxon>Bacteria</taxon>
        <taxon>Pseudomonadati</taxon>
        <taxon>Bacteroidota</taxon>
        <taxon>Flavobacteriia</taxon>
        <taxon>Flavobacteriales</taxon>
        <taxon>Flavobacteriaceae</taxon>
    </lineage>
</organism>
<dbReference type="Proteomes" id="UP000321080">
    <property type="component" value="Unassembled WGS sequence"/>
</dbReference>
<accession>A0A5C7GIF9</accession>
<keyword evidence="1" id="KW-0732">Signal</keyword>
<dbReference type="PANTHER" id="PTHR38787">
    <property type="entry name" value="REGULATORY P DOMAIN-CONTAINING PROTEIN"/>
    <property type="match status" value="1"/>
</dbReference>
<protein>
    <submittedName>
        <fullName evidence="2">Choice-of-anchor B family protein</fullName>
    </submittedName>
</protein>
<gene>
    <name evidence="2" type="ORF">FUA22_09995</name>
</gene>
<feature type="signal peptide" evidence="1">
    <location>
        <begin position="1"/>
        <end position="24"/>
    </location>
</feature>
<sequence length="458" mass="50847">MKLFLNKILYLILFSIAFTPLLQSCNTEPVEIPPQNVDTDNDGVLDQNDNCISISNPDQNDDDGDGIGNACDEDYADPNLPLAYCENGFADIYPCNDYDLMAHIPLSIFNASSGNDSWGWTDPATEKEYALMGLDNGVAFVDISIPNSPIFLGKLATATISSPWRDIKVYNNYAFIVADNVVGEDSHGMQVFDLSRLRNISNPPENFTEDIRFTGIGRAHNIVINEQSGYAYIVGGNRNNIYSGGPVFINIQNPTTPVIEGGFAAGGYSHDAQVVTYNGPDSDYTGREILIGSNENEVVIADVTEKSNPVVISTITYNNVRYAHQGWFTSDMKYFILGDELDEFRIGINTKTIVFDFSDLDNPIFHFNYFGSSAAIDHNGYIKDNLYYFANYRAGIKILDISGIQNKSFSEIGFFDTYPENDAPEFDGAWNVYPYFPSGNIIISDMNNGLFIVKKNNL</sequence>
<dbReference type="OrthoDB" id="9815940at2"/>
<comment type="caution">
    <text evidence="2">The sequence shown here is derived from an EMBL/GenBank/DDBJ whole genome shotgun (WGS) entry which is preliminary data.</text>
</comment>
<reference evidence="2 3" key="1">
    <citation type="submission" date="2019-08" db="EMBL/GenBank/DDBJ databases">
        <title>Seonamhaeicola sediminis sp. nov., isolated from marine sediment.</title>
        <authorList>
            <person name="Cao W.R."/>
        </authorList>
    </citation>
    <scope>NUCLEOTIDE SEQUENCE [LARGE SCALE GENOMIC DNA]</scope>
    <source>
        <strain evidence="2 3">1505</strain>
    </source>
</reference>
<dbReference type="PANTHER" id="PTHR38787:SF3">
    <property type="entry name" value="REGULATORY P DOMAIN-CONTAINING PROTEIN"/>
    <property type="match status" value="1"/>
</dbReference>
<dbReference type="NCBIfam" id="TIGR04312">
    <property type="entry name" value="choice_anch_B"/>
    <property type="match status" value="1"/>
</dbReference>